<organism evidence="1 2">
    <name type="scientific">Trachymyrmex septentrionalis</name>
    <dbReference type="NCBI Taxonomy" id="34720"/>
    <lineage>
        <taxon>Eukaryota</taxon>
        <taxon>Metazoa</taxon>
        <taxon>Ecdysozoa</taxon>
        <taxon>Arthropoda</taxon>
        <taxon>Hexapoda</taxon>
        <taxon>Insecta</taxon>
        <taxon>Pterygota</taxon>
        <taxon>Neoptera</taxon>
        <taxon>Endopterygota</taxon>
        <taxon>Hymenoptera</taxon>
        <taxon>Apocrita</taxon>
        <taxon>Aculeata</taxon>
        <taxon>Formicoidea</taxon>
        <taxon>Formicidae</taxon>
        <taxon>Myrmicinae</taxon>
        <taxon>Trachymyrmex</taxon>
    </lineage>
</organism>
<reference evidence="1 2" key="1">
    <citation type="submission" date="2016-03" db="EMBL/GenBank/DDBJ databases">
        <title>Trachymyrmex septentrionalis WGS genome.</title>
        <authorList>
            <person name="Nygaard S."/>
            <person name="Hu H."/>
            <person name="Boomsma J."/>
            <person name="Zhang G."/>
        </authorList>
    </citation>
    <scope>NUCLEOTIDE SEQUENCE [LARGE SCALE GENOMIC DNA]</scope>
    <source>
        <strain evidence="1">Tsep2-gDNA-1</strain>
        <tissue evidence="1">Whole body</tissue>
    </source>
</reference>
<evidence type="ECO:0000313" key="2">
    <source>
        <dbReference type="Proteomes" id="UP000078541"/>
    </source>
</evidence>
<sequence length="54" mass="6129">MEMISSSELNSLHRRCNQFVSRNIGCSSSPYDCHNLAVDFNSRQGQSVFFDTIV</sequence>
<name>A0A195F605_9HYME</name>
<evidence type="ECO:0000313" key="1">
    <source>
        <dbReference type="EMBL" id="KYN35607.1"/>
    </source>
</evidence>
<gene>
    <name evidence="1" type="ORF">ALC56_10167</name>
</gene>
<dbReference type="EMBL" id="KQ981805">
    <property type="protein sequence ID" value="KYN35607.1"/>
    <property type="molecule type" value="Genomic_DNA"/>
</dbReference>
<keyword evidence="2" id="KW-1185">Reference proteome</keyword>
<protein>
    <submittedName>
        <fullName evidence="1">Uncharacterized protein</fullName>
    </submittedName>
</protein>
<dbReference type="AlphaFoldDB" id="A0A195F605"/>
<proteinExistence type="predicted"/>
<accession>A0A195F605</accession>
<dbReference type="Proteomes" id="UP000078541">
    <property type="component" value="Unassembled WGS sequence"/>
</dbReference>